<comment type="caution">
    <text evidence="3">The sequence shown here is derived from an EMBL/GenBank/DDBJ whole genome shotgun (WGS) entry which is preliminary data.</text>
</comment>
<evidence type="ECO:0000256" key="1">
    <source>
        <dbReference type="ARBA" id="ARBA00022729"/>
    </source>
</evidence>
<dbReference type="HOGENOM" id="CLU_1409878_0_0_1"/>
<feature type="chain" id="PRO_5030165005" evidence="2">
    <location>
        <begin position="25"/>
        <end position="193"/>
    </location>
</feature>
<sequence length="193" mass="21497">MSSCGNFIKLLVLLVVFLSSTSIAKLVPVIARIDSTFNAQLSNSSITLLTEGPQGRRRIPEFTVSIQTYHSVSEAWVSTRILTLNGKLTISTKNGRISQPIIDTTVSFCDLLQNPQKYHVMSLVYFEIRRYGRAPDRCPIAPGLYVYPNVSLKRTQIPSFLLESDFVVEVSGTTGSARNQFVNVKAYGSLKRF</sequence>
<dbReference type="PANTHER" id="PTHR20898">
    <property type="entry name" value="DAEDALUS ON 3-RELATED-RELATED"/>
    <property type="match status" value="1"/>
</dbReference>
<dbReference type="Gene3D" id="2.70.220.10">
    <property type="entry name" value="Ganglioside GM2 activator"/>
    <property type="match status" value="1"/>
</dbReference>
<feature type="signal peptide" evidence="2">
    <location>
        <begin position="1"/>
        <end position="24"/>
    </location>
</feature>
<reference evidence="3" key="1">
    <citation type="journal article" date="2002" name="Science">
        <title>The genome sequence of the malaria mosquito Anopheles gambiae.</title>
        <authorList>
            <person name="Holt R.A."/>
            <person name="Subramanian G.M."/>
            <person name="Halpern A."/>
            <person name="Sutton G.G."/>
            <person name="Charlab R."/>
            <person name="Nusskern D.R."/>
            <person name="Wincker P."/>
            <person name="Clark A.G."/>
            <person name="Ribeiro J.M."/>
            <person name="Wides R."/>
            <person name="Salzberg S.L."/>
            <person name="Loftus B."/>
            <person name="Yandell M."/>
            <person name="Majoros W.H."/>
            <person name="Rusch D.B."/>
            <person name="Lai Z."/>
            <person name="Kraft C.L."/>
            <person name="Abril J.F."/>
            <person name="Anthouard V."/>
            <person name="Arensburger P."/>
            <person name="Atkinson P.W."/>
            <person name="Baden H."/>
            <person name="de Berardinis V."/>
            <person name="Baldwin D."/>
            <person name="Benes V."/>
            <person name="Biedler J."/>
            <person name="Blass C."/>
            <person name="Bolanos R."/>
            <person name="Boscus D."/>
            <person name="Barnstead M."/>
            <person name="Cai S."/>
            <person name="Center A."/>
            <person name="Chaturverdi K."/>
            <person name="Christophides G.K."/>
            <person name="Chrystal M.A."/>
            <person name="Clamp M."/>
            <person name="Cravchik A."/>
            <person name="Curwen V."/>
            <person name="Dana A."/>
            <person name="Delcher A."/>
            <person name="Dew I."/>
            <person name="Evans C.A."/>
            <person name="Flanigan M."/>
            <person name="Grundschober-Freimoser A."/>
            <person name="Friedli L."/>
            <person name="Gu Z."/>
            <person name="Guan P."/>
            <person name="Guigo R."/>
            <person name="Hillenmeyer M.E."/>
            <person name="Hladun S.L."/>
            <person name="Hogan J.R."/>
            <person name="Hong Y.S."/>
            <person name="Hoover J."/>
            <person name="Jaillon O."/>
            <person name="Ke Z."/>
            <person name="Kodira C."/>
            <person name="Kokoza E."/>
            <person name="Koutsos A."/>
            <person name="Letunic I."/>
            <person name="Levitsky A."/>
            <person name="Liang Y."/>
            <person name="Lin J.J."/>
            <person name="Lobo N.F."/>
            <person name="Lopez J.R."/>
            <person name="Malek J.A."/>
            <person name="McIntosh T.C."/>
            <person name="Meister S."/>
            <person name="Miller J."/>
            <person name="Mobarry C."/>
            <person name="Mongin E."/>
            <person name="Murphy S.D."/>
            <person name="O'Brochta D.A."/>
            <person name="Pfannkoch C."/>
            <person name="Qi R."/>
            <person name="Regier M.A."/>
            <person name="Remington K."/>
            <person name="Shao H."/>
            <person name="Sharakhova M.V."/>
            <person name="Sitter C.D."/>
            <person name="Shetty J."/>
            <person name="Smith T.J."/>
            <person name="Strong R."/>
            <person name="Sun J."/>
            <person name="Thomasova D."/>
            <person name="Ton L.Q."/>
            <person name="Topalis P."/>
            <person name="Tu Z."/>
            <person name="Unger M.F."/>
            <person name="Walenz B."/>
            <person name="Wang A."/>
            <person name="Wang J."/>
            <person name="Wang M."/>
            <person name="Wang X."/>
            <person name="Woodford K.J."/>
            <person name="Wortman J.R."/>
            <person name="Wu M."/>
            <person name="Yao A."/>
            <person name="Zdobnov E.M."/>
            <person name="Zhang H."/>
            <person name="Zhao Q."/>
            <person name="Zhao S."/>
            <person name="Zhu S.C."/>
            <person name="Zhimulev I."/>
            <person name="Coluzzi M."/>
            <person name="della Torre A."/>
            <person name="Roth C.W."/>
            <person name="Louis C."/>
            <person name="Kalush F."/>
            <person name="Mural R.J."/>
            <person name="Myers E.W."/>
            <person name="Adams M.D."/>
            <person name="Smith H.O."/>
            <person name="Broder S."/>
            <person name="Gardner M.J."/>
            <person name="Fraser C.M."/>
            <person name="Birney E."/>
            <person name="Bork P."/>
            <person name="Brey P.T."/>
            <person name="Venter J.C."/>
            <person name="Weissenbach J."/>
            <person name="Kafatos F.C."/>
            <person name="Collins F.H."/>
            <person name="Hoffman S.L."/>
        </authorList>
    </citation>
    <scope>NUCLEOTIDE SEQUENCE [LARGE SCALE GENOMIC DNA]</scope>
    <source>
        <strain evidence="3">PEST</strain>
    </source>
</reference>
<dbReference type="OMA" id="YFEIRRY"/>
<organism evidence="3">
    <name type="scientific">Anopheles gambiae</name>
    <name type="common">African malaria mosquito</name>
    <dbReference type="NCBI Taxonomy" id="7165"/>
    <lineage>
        <taxon>Eukaryota</taxon>
        <taxon>Metazoa</taxon>
        <taxon>Ecdysozoa</taxon>
        <taxon>Arthropoda</taxon>
        <taxon>Hexapoda</taxon>
        <taxon>Insecta</taxon>
        <taxon>Pterygota</taxon>
        <taxon>Neoptera</taxon>
        <taxon>Endopterygota</taxon>
        <taxon>Diptera</taxon>
        <taxon>Nematocera</taxon>
        <taxon>Culicoidea</taxon>
        <taxon>Culicidae</taxon>
        <taxon>Anophelinae</taxon>
        <taxon>Anopheles</taxon>
    </lineage>
</organism>
<reference evidence="3" key="4">
    <citation type="journal article" date="2007" name="Genome Biol.">
        <title>Update of the Anopheles gambiae PEST genome assembly.</title>
        <authorList>
            <person name="Sharakhova M.V."/>
            <person name="Hammond M.P."/>
            <person name="Lobo N.F."/>
            <person name="Krzywinski J."/>
            <person name="Unger M.F."/>
            <person name="Hillenmeyer M.E."/>
            <person name="Bruggner R.V."/>
            <person name="Birney E."/>
            <person name="Collins F.H."/>
        </authorList>
    </citation>
    <scope>NUCLEOTIDE SEQUENCE</scope>
    <source>
        <strain evidence="3">PEST</strain>
    </source>
</reference>
<dbReference type="InterPro" id="IPR010512">
    <property type="entry name" value="DUF1091"/>
</dbReference>
<dbReference type="VEuPathDB" id="VectorBase:AGAMI1_004264"/>
<protein>
    <submittedName>
        <fullName evidence="3">AGAP010993-PA</fullName>
    </submittedName>
</protein>
<evidence type="ECO:0000313" key="3">
    <source>
        <dbReference type="EMBL" id="EDO64427.1"/>
    </source>
</evidence>
<name>A7US80_ANOGA</name>
<proteinExistence type="predicted"/>
<dbReference type="PaxDb" id="7165-AGAP010993-PA"/>
<evidence type="ECO:0000256" key="2">
    <source>
        <dbReference type="SAM" id="SignalP"/>
    </source>
</evidence>
<keyword evidence="1 2" id="KW-0732">Signal</keyword>
<accession>A7US80</accession>
<reference evidence="3" key="3">
    <citation type="journal article" date="2004" name="Trends Parasitol.">
        <title>The Anopheles gambiae genome: an update.</title>
        <authorList>
            <person name="Mongin E."/>
            <person name="Louis C."/>
            <person name="Holt R.A."/>
            <person name="Birney E."/>
            <person name="Collins F.H."/>
        </authorList>
    </citation>
    <scope>NUCLEOTIDE SEQUENCE</scope>
    <source>
        <strain evidence="3">PEST</strain>
    </source>
</reference>
<dbReference type="VEuPathDB" id="VectorBase:AGAP010993"/>
<dbReference type="InterPro" id="IPR036846">
    <property type="entry name" value="GM2-AP_sf"/>
</dbReference>
<dbReference type="EMBL" id="AAAB01008823">
    <property type="protein sequence ID" value="EDO64427.1"/>
    <property type="molecule type" value="Genomic_DNA"/>
</dbReference>
<dbReference type="PhylomeDB" id="A7US80"/>
<dbReference type="AlphaFoldDB" id="A7US80"/>
<reference evidence="3" key="5">
    <citation type="submission" date="2011-05" db="EMBL/GenBank/DDBJ databases">
        <authorList>
            <consortium name="VectorBase"/>
        </authorList>
    </citation>
    <scope>NUCLEOTIDE SEQUENCE</scope>
    <source>
        <strain evidence="3">PEST</strain>
    </source>
</reference>
<gene>
    <name evidence="3" type="ORF">AgaP_AGAP010993</name>
</gene>
<dbReference type="Pfam" id="PF06477">
    <property type="entry name" value="DUF1091"/>
    <property type="match status" value="1"/>
</dbReference>
<dbReference type="PANTHER" id="PTHR20898:SF1">
    <property type="entry name" value="MD-2-RELATED LIPID-RECOGNITION DOMAIN-CONTAINING PROTEIN"/>
    <property type="match status" value="1"/>
</dbReference>
<reference evidence="3" key="2">
    <citation type="submission" date="2002-03" db="EMBL/GenBank/DDBJ databases">
        <authorList>
            <consortium name="The Anopheles Genome Sequencing Consortium"/>
        </authorList>
    </citation>
    <scope>NUCLEOTIDE SEQUENCE</scope>
    <source>
        <strain evidence="3">PEST</strain>
    </source>
</reference>